<feature type="chain" id="PRO_5045974965" evidence="1">
    <location>
        <begin position="18"/>
        <end position="84"/>
    </location>
</feature>
<dbReference type="EMBL" id="CP093442">
    <property type="protein sequence ID" value="UOE99970.1"/>
    <property type="molecule type" value="Genomic_DNA"/>
</dbReference>
<keyword evidence="1" id="KW-0732">Signal</keyword>
<proteinExistence type="predicted"/>
<gene>
    <name evidence="2" type="ORF">MNR06_09690</name>
</gene>
<feature type="signal peptide" evidence="1">
    <location>
        <begin position="1"/>
        <end position="17"/>
    </location>
</feature>
<evidence type="ECO:0000313" key="2">
    <source>
        <dbReference type="EMBL" id="UOE99970.1"/>
    </source>
</evidence>
<dbReference type="RefSeq" id="WP_243535486.1">
    <property type="nucleotide sequence ID" value="NZ_CP093442.1"/>
</dbReference>
<evidence type="ECO:0000313" key="3">
    <source>
        <dbReference type="Proteomes" id="UP000830116"/>
    </source>
</evidence>
<dbReference type="Proteomes" id="UP000830116">
    <property type="component" value="Chromosome"/>
</dbReference>
<protein>
    <submittedName>
        <fullName evidence="2">Uncharacterized protein</fullName>
    </submittedName>
</protein>
<evidence type="ECO:0000256" key="1">
    <source>
        <dbReference type="SAM" id="SignalP"/>
    </source>
</evidence>
<keyword evidence="3" id="KW-1185">Reference proteome</keyword>
<name>A0ABY4C8G3_9BACT</name>
<reference evidence="2" key="1">
    <citation type="submission" date="2022-03" db="EMBL/GenBank/DDBJ databases">
        <title>Genome Identification and Characterization of new species Bdellovibrio reynosense LBG001 sp. nov. from a Mexico soil sample.</title>
        <authorList>
            <person name="Camilli A."/>
            <person name="Ajao Y."/>
            <person name="Guo X."/>
        </authorList>
    </citation>
    <scope>NUCLEOTIDE SEQUENCE</scope>
    <source>
        <strain evidence="2">LBG001</strain>
    </source>
</reference>
<sequence>MKMLIAALMLVSSSAMALTSEGYGHQDYDVTYLSWCDQNNVVAQNDKGQSVIRYNCAEQGLSCKISHTRLLHGVIYSASCQPAQ</sequence>
<organism evidence="2 3">
    <name type="scientific">Bdellovibrio reynosensis</name>
    <dbReference type="NCBI Taxonomy" id="2835041"/>
    <lineage>
        <taxon>Bacteria</taxon>
        <taxon>Pseudomonadati</taxon>
        <taxon>Bdellovibrionota</taxon>
        <taxon>Bdellovibrionia</taxon>
        <taxon>Bdellovibrionales</taxon>
        <taxon>Pseudobdellovibrionaceae</taxon>
        <taxon>Bdellovibrio</taxon>
    </lineage>
</organism>
<accession>A0ABY4C8G3</accession>